<dbReference type="Proteomes" id="UP000595498">
    <property type="component" value="Chromosome"/>
</dbReference>
<gene>
    <name evidence="6" type="ORF">I6I98_12485</name>
</gene>
<feature type="signal peptide" evidence="3">
    <location>
        <begin position="1"/>
        <end position="26"/>
    </location>
</feature>
<dbReference type="Pfam" id="PF02449">
    <property type="entry name" value="Glyco_hydro_42"/>
    <property type="match status" value="1"/>
</dbReference>
<keyword evidence="1" id="KW-0378">Hydrolase</keyword>
<proteinExistence type="predicted"/>
<feature type="chain" id="PRO_5046012484" evidence="3">
    <location>
        <begin position="27"/>
        <end position="481"/>
    </location>
</feature>
<dbReference type="EMBL" id="CP068224">
    <property type="protein sequence ID" value="QQT56019.1"/>
    <property type="molecule type" value="Genomic_DNA"/>
</dbReference>
<feature type="domain" description="DUF4832" evidence="5">
    <location>
        <begin position="316"/>
        <end position="456"/>
    </location>
</feature>
<dbReference type="Gene3D" id="3.20.20.80">
    <property type="entry name" value="Glycosidases"/>
    <property type="match status" value="1"/>
</dbReference>
<keyword evidence="3" id="KW-0732">Signal</keyword>
<evidence type="ECO:0000256" key="3">
    <source>
        <dbReference type="SAM" id="SignalP"/>
    </source>
</evidence>
<protein>
    <submittedName>
        <fullName evidence="6">DUF4832 domain-containing protein</fullName>
    </submittedName>
</protein>
<keyword evidence="7" id="KW-1185">Reference proteome</keyword>
<evidence type="ECO:0000313" key="7">
    <source>
        <dbReference type="Proteomes" id="UP000595498"/>
    </source>
</evidence>
<evidence type="ECO:0000313" key="6">
    <source>
        <dbReference type="EMBL" id="QQT56019.1"/>
    </source>
</evidence>
<evidence type="ECO:0000259" key="5">
    <source>
        <dbReference type="Pfam" id="PF16116"/>
    </source>
</evidence>
<reference evidence="6 7" key="1">
    <citation type="submission" date="2021-01" db="EMBL/GenBank/DDBJ databases">
        <title>FDA dAtabase for Regulatory Grade micrObial Sequences (FDA-ARGOS): Supporting development and validation of Infectious Disease Dx tests.</title>
        <authorList>
            <person name="Sproer C."/>
            <person name="Gronow S."/>
            <person name="Severitt S."/>
            <person name="Schroder I."/>
            <person name="Tallon L."/>
            <person name="Sadzewicz L."/>
            <person name="Zhao X."/>
            <person name="Boylan J."/>
            <person name="Ott S."/>
            <person name="Bowen H."/>
            <person name="Vavikolanu K."/>
            <person name="Mehta A."/>
            <person name="Aluvathingal J."/>
            <person name="Nadendla S."/>
            <person name="Lowell S."/>
            <person name="Myers T."/>
            <person name="Yan Y."/>
            <person name="Sichtig H."/>
        </authorList>
    </citation>
    <scope>NUCLEOTIDE SEQUENCE [LARGE SCALE GENOMIC DNA]</scope>
    <source>
        <strain evidence="6 7">FDAARGOS_1141</strain>
    </source>
</reference>
<dbReference type="Pfam" id="PF16116">
    <property type="entry name" value="DUF4832"/>
    <property type="match status" value="1"/>
</dbReference>
<dbReference type="SUPFAM" id="SSF51445">
    <property type="entry name" value="(Trans)glycosidases"/>
    <property type="match status" value="1"/>
</dbReference>
<accession>A0ABX7CWB9</accession>
<keyword evidence="2" id="KW-0326">Glycosidase</keyword>
<sequence length="481" mass="55910">MHKLFFIFSFFLIVISYSLLTSNAQAQIVDYKKEGIVRILPKEIDSVLDNPGIGFMTFQRFNGDSLNRGLTWTEGKPIEYQGEVRNLKNKDYPNTTIAYFRLYWRFLEPKQGKFNWALIDAALKTAHQRGQTLLLRIAPYGEGEDKGNDVPDWYRTMVGKKNEWFVDSAGWRVDPEDARYAKYFGNMITKLARRYDGHPDLEAVDLSIVGFWGEGRGTVELSKATRESLVDAYTDNFMETPLITLLTDRKTQQYTLSKRPVGWRIDCLGDLGGFDDNWSHMYDYYPQGIVSFGMQDAWRKAPISLEVCWVMQKWKDEGWDIDYIIDQSLKWHISSFNAKSSAIPSEWWPHVNRWLNKMGYRFVLKRMTYPKEVVRGQKMDFSSWWENKGVAPLYKKQFSLAIRLKNEQGEISRLTDADLSTWLPGDILYDKDIFIPYEIKTGRYSVEVGIVDRHTGQAKVHLAIAGRTIDGWYPMGKVDVL</sequence>
<organism evidence="6 7">
    <name type="scientific">Sphingobacterium multivorum</name>
    <dbReference type="NCBI Taxonomy" id="28454"/>
    <lineage>
        <taxon>Bacteria</taxon>
        <taxon>Pseudomonadati</taxon>
        <taxon>Bacteroidota</taxon>
        <taxon>Sphingobacteriia</taxon>
        <taxon>Sphingobacteriales</taxon>
        <taxon>Sphingobacteriaceae</taxon>
        <taxon>Sphingobacterium</taxon>
    </lineage>
</organism>
<feature type="domain" description="Glycoside hydrolase family 42 N-terminal" evidence="4">
    <location>
        <begin position="83"/>
        <end position="204"/>
    </location>
</feature>
<dbReference type="InterPro" id="IPR032267">
    <property type="entry name" value="DUF4832"/>
</dbReference>
<dbReference type="InterPro" id="IPR017853">
    <property type="entry name" value="GH"/>
</dbReference>
<name>A0ABX7CWB9_SPHMU</name>
<dbReference type="InterPro" id="IPR013529">
    <property type="entry name" value="Glyco_hydro_42_N"/>
</dbReference>
<evidence type="ECO:0000256" key="2">
    <source>
        <dbReference type="ARBA" id="ARBA00023295"/>
    </source>
</evidence>
<evidence type="ECO:0000259" key="4">
    <source>
        <dbReference type="Pfam" id="PF02449"/>
    </source>
</evidence>
<evidence type="ECO:0000256" key="1">
    <source>
        <dbReference type="ARBA" id="ARBA00022801"/>
    </source>
</evidence>